<evidence type="ECO:0000259" key="3">
    <source>
        <dbReference type="Pfam" id="PF25455"/>
    </source>
</evidence>
<feature type="domain" description="CAF17 C-terminal" evidence="3">
    <location>
        <begin position="200"/>
        <end position="269"/>
    </location>
</feature>
<dbReference type="RefSeq" id="WP_175276353.1">
    <property type="nucleotide sequence ID" value="NZ_CP054836.1"/>
</dbReference>
<dbReference type="PIRSF" id="PIRSF006487">
    <property type="entry name" value="GcvT"/>
    <property type="match status" value="1"/>
</dbReference>
<dbReference type="PANTHER" id="PTHR22602">
    <property type="entry name" value="TRANSFERASE CAF17, MITOCHONDRIAL-RELATED"/>
    <property type="match status" value="1"/>
</dbReference>
<dbReference type="NCBIfam" id="TIGR03317">
    <property type="entry name" value="ygfZ_signature"/>
    <property type="match status" value="1"/>
</dbReference>
<dbReference type="KEGG" id="orm:HTY61_08345"/>
<dbReference type="Pfam" id="PF01571">
    <property type="entry name" value="GCV_T"/>
    <property type="match status" value="1"/>
</dbReference>
<gene>
    <name evidence="4" type="ORF">HTY61_08345</name>
</gene>
<dbReference type="AlphaFoldDB" id="A0A6N1VC50"/>
<keyword evidence="5" id="KW-1185">Reference proteome</keyword>
<reference evidence="4 5" key="1">
    <citation type="submission" date="2020-06" db="EMBL/GenBank/DDBJ databases">
        <title>Oricola thermophila sp. nov. isolated from a tidal sediments.</title>
        <authorList>
            <person name="Kwon K.K."/>
            <person name="Yang S.-H."/>
            <person name="Park M.-J."/>
        </authorList>
    </citation>
    <scope>NUCLEOTIDE SEQUENCE [LARGE SCALE GENOMIC DNA]</scope>
    <source>
        <strain evidence="4 5">MEBiC13590</strain>
    </source>
</reference>
<dbReference type="PANTHER" id="PTHR22602:SF0">
    <property type="entry name" value="TRANSFERASE CAF17, MITOCHONDRIAL-RELATED"/>
    <property type="match status" value="1"/>
</dbReference>
<sequence length="284" mass="29897">MPLHFPKGRSVISVTGEDAEHFLQNLVTCDVTTIPAGSARACALLAPQGKVMFDFLIMPDGDGGYLIDIDGRLAADFLRRLTMYKLRAKVEIAEADESLAAISWQDDSTTGGRIFADSRFPAELGVSRHYGAAPESADDAAEWTALRIAHGIAESGSDFEAGDAFPHDISLDQTGGVDFRKGCYVGQEVVSRMQHRGTARRRIVIVQAETALPASGTALEAGGKTVGHLGSVAGNKALAIVRLDRAKAAMDAGTPITAEGLAVTLSLPPGVTYSWPDSAKDGGD</sequence>
<dbReference type="InterPro" id="IPR027266">
    <property type="entry name" value="TrmE/GcvT-like"/>
</dbReference>
<dbReference type="EMBL" id="CP054836">
    <property type="protein sequence ID" value="QKV18460.1"/>
    <property type="molecule type" value="Genomic_DNA"/>
</dbReference>
<dbReference type="InterPro" id="IPR057460">
    <property type="entry name" value="CAF17_C"/>
</dbReference>
<evidence type="ECO:0000313" key="4">
    <source>
        <dbReference type="EMBL" id="QKV18460.1"/>
    </source>
</evidence>
<accession>A0A6N1VC50</accession>
<dbReference type="GO" id="GO:0016226">
    <property type="term" value="P:iron-sulfur cluster assembly"/>
    <property type="evidence" value="ECO:0007669"/>
    <property type="project" value="TreeGrafter"/>
</dbReference>
<dbReference type="InterPro" id="IPR017703">
    <property type="entry name" value="YgfZ/GCV_T_CS"/>
</dbReference>
<feature type="domain" description="GCVT N-terminal" evidence="2">
    <location>
        <begin position="12"/>
        <end position="102"/>
    </location>
</feature>
<dbReference type="Pfam" id="PF25455">
    <property type="entry name" value="Beta-barrel_CAF17_C"/>
    <property type="match status" value="1"/>
</dbReference>
<dbReference type="Proteomes" id="UP000509367">
    <property type="component" value="Chromosome"/>
</dbReference>
<name>A0A6N1VC50_9HYPH</name>
<dbReference type="InterPro" id="IPR045179">
    <property type="entry name" value="YgfZ/GcvT"/>
</dbReference>
<organism evidence="4 5">
    <name type="scientific">Oricola thermophila</name>
    <dbReference type="NCBI Taxonomy" id="2742145"/>
    <lineage>
        <taxon>Bacteria</taxon>
        <taxon>Pseudomonadati</taxon>
        <taxon>Pseudomonadota</taxon>
        <taxon>Alphaproteobacteria</taxon>
        <taxon>Hyphomicrobiales</taxon>
        <taxon>Ahrensiaceae</taxon>
        <taxon>Oricola</taxon>
    </lineage>
</organism>
<dbReference type="Gene3D" id="3.30.1360.120">
    <property type="entry name" value="Probable tRNA modification gtpase trme, domain 1"/>
    <property type="match status" value="2"/>
</dbReference>
<dbReference type="InterPro" id="IPR006222">
    <property type="entry name" value="GCVT_N"/>
</dbReference>
<dbReference type="SUPFAM" id="SSF103025">
    <property type="entry name" value="Folate-binding domain"/>
    <property type="match status" value="1"/>
</dbReference>
<evidence type="ECO:0000256" key="1">
    <source>
        <dbReference type="ARBA" id="ARBA00022946"/>
    </source>
</evidence>
<evidence type="ECO:0000313" key="5">
    <source>
        <dbReference type="Proteomes" id="UP000509367"/>
    </source>
</evidence>
<evidence type="ECO:0000259" key="2">
    <source>
        <dbReference type="Pfam" id="PF01571"/>
    </source>
</evidence>
<protein>
    <submittedName>
        <fullName evidence="4">Folate-binding protein YgfZ</fullName>
    </submittedName>
</protein>
<keyword evidence="1" id="KW-0809">Transit peptide</keyword>
<proteinExistence type="predicted"/>